<dbReference type="FunFam" id="3.40.50.720:FF:000084">
    <property type="entry name" value="Short-chain dehydrogenase reductase"/>
    <property type="match status" value="1"/>
</dbReference>
<dbReference type="PRINTS" id="PR00081">
    <property type="entry name" value="GDHRDH"/>
</dbReference>
<evidence type="ECO:0000313" key="3">
    <source>
        <dbReference type="EMBL" id="THV08892.1"/>
    </source>
</evidence>
<proteinExistence type="inferred from homology"/>
<dbReference type="InterPro" id="IPR002347">
    <property type="entry name" value="SDR_fam"/>
</dbReference>
<dbReference type="RefSeq" id="WP_136564405.1">
    <property type="nucleotide sequence ID" value="NZ_BAABLS010000005.1"/>
</dbReference>
<dbReference type="GO" id="GO:0047936">
    <property type="term" value="F:glucose 1-dehydrogenase [NAD(P)+] activity"/>
    <property type="evidence" value="ECO:0007669"/>
    <property type="project" value="UniProtKB-EC"/>
</dbReference>
<dbReference type="InterPro" id="IPR020904">
    <property type="entry name" value="Sc_DH/Rdtase_CS"/>
</dbReference>
<dbReference type="Proteomes" id="UP000307087">
    <property type="component" value="Unassembled WGS sequence"/>
</dbReference>
<dbReference type="OrthoDB" id="3189729at2"/>
<dbReference type="EC" id="1.1.1.47" evidence="3"/>
<evidence type="ECO:0000256" key="2">
    <source>
        <dbReference type="ARBA" id="ARBA00023002"/>
    </source>
</evidence>
<accession>A0A4S8N091</accession>
<evidence type="ECO:0000256" key="1">
    <source>
        <dbReference type="ARBA" id="ARBA00006484"/>
    </source>
</evidence>
<dbReference type="SUPFAM" id="SSF51735">
    <property type="entry name" value="NAD(P)-binding Rossmann-fold domains"/>
    <property type="match status" value="1"/>
</dbReference>
<comment type="similarity">
    <text evidence="1">Belongs to the short-chain dehydrogenases/reductases (SDR) family.</text>
</comment>
<dbReference type="EMBL" id="STGW01000022">
    <property type="protein sequence ID" value="THV08892.1"/>
    <property type="molecule type" value="Genomic_DNA"/>
</dbReference>
<sequence length="255" mass="25938">MNAPFGPVAIVTGSAKGIGLSVATELAARGYRVVISDINGDDAEVATKGLEGAIAIPCDVRDETQVRALVDATVAHHGRLDLMVPNAGIGLVAPILETDLAAWRQVTAVNLDGVFLALRWAAPAILASGGGSIVNIASVSGTTGTPLIASYAAAKAAVINLTKTAAMELRPHGIRVNAVLPGFIGTDLVTDAAPDFERHLGLPSGGFGEVIEAKQGRFGVPDDVARAVAFLADPDQTWVTGSAFTLDGGLTAALV</sequence>
<evidence type="ECO:0000313" key="4">
    <source>
        <dbReference type="Proteomes" id="UP000307087"/>
    </source>
</evidence>
<dbReference type="PROSITE" id="PS00061">
    <property type="entry name" value="ADH_SHORT"/>
    <property type="match status" value="1"/>
</dbReference>
<comment type="caution">
    <text evidence="3">The sequence shown here is derived from an EMBL/GenBank/DDBJ whole genome shotgun (WGS) entry which is preliminary data.</text>
</comment>
<dbReference type="NCBIfam" id="NF005559">
    <property type="entry name" value="PRK07231.1"/>
    <property type="match status" value="1"/>
</dbReference>
<gene>
    <name evidence="3" type="ORF">E9934_18635</name>
</gene>
<dbReference type="PANTHER" id="PTHR42760">
    <property type="entry name" value="SHORT-CHAIN DEHYDROGENASES/REDUCTASES FAMILY MEMBER"/>
    <property type="match status" value="1"/>
</dbReference>
<dbReference type="PRINTS" id="PR00080">
    <property type="entry name" value="SDRFAMILY"/>
</dbReference>
<protein>
    <submittedName>
        <fullName evidence="3">Glucose 1-dehydrogenase</fullName>
        <ecNumber evidence="3">1.1.1.47</ecNumber>
    </submittedName>
</protein>
<dbReference type="InterPro" id="IPR036291">
    <property type="entry name" value="NAD(P)-bd_dom_sf"/>
</dbReference>
<name>A0A4S8N091_9ACTN</name>
<dbReference type="AlphaFoldDB" id="A0A4S8N091"/>
<organism evidence="3 4">
    <name type="scientific">Nocardioides caeni</name>
    <dbReference type="NCBI Taxonomy" id="574700"/>
    <lineage>
        <taxon>Bacteria</taxon>
        <taxon>Bacillati</taxon>
        <taxon>Actinomycetota</taxon>
        <taxon>Actinomycetes</taxon>
        <taxon>Propionibacteriales</taxon>
        <taxon>Nocardioidaceae</taxon>
        <taxon>Nocardioides</taxon>
    </lineage>
</organism>
<keyword evidence="4" id="KW-1185">Reference proteome</keyword>
<dbReference type="Pfam" id="PF13561">
    <property type="entry name" value="adh_short_C2"/>
    <property type="match status" value="1"/>
</dbReference>
<reference evidence="3 4" key="1">
    <citation type="journal article" date="2009" name="Int. J. Syst. Evol. Microbiol.">
        <title>Nocardioides caeni sp. nov., isolated from wastewater.</title>
        <authorList>
            <person name="Yoon J.H."/>
            <person name="Kang S.J."/>
            <person name="Park S."/>
            <person name="Kim W."/>
            <person name="Oh T.K."/>
        </authorList>
    </citation>
    <scope>NUCLEOTIDE SEQUENCE [LARGE SCALE GENOMIC DNA]</scope>
    <source>
        <strain evidence="3 4">DSM 23134</strain>
    </source>
</reference>
<keyword evidence="2 3" id="KW-0560">Oxidoreductase</keyword>
<dbReference type="Gene3D" id="3.40.50.720">
    <property type="entry name" value="NAD(P)-binding Rossmann-like Domain"/>
    <property type="match status" value="1"/>
</dbReference>